<dbReference type="PROSITE" id="PS50977">
    <property type="entry name" value="HTH_TETR_2"/>
    <property type="match status" value="1"/>
</dbReference>
<organism evidence="4 5">
    <name type="scientific">Anaerosolibacter carboniphilus</name>
    <dbReference type="NCBI Taxonomy" id="1417629"/>
    <lineage>
        <taxon>Bacteria</taxon>
        <taxon>Bacillati</taxon>
        <taxon>Bacillota</taxon>
        <taxon>Clostridia</taxon>
        <taxon>Peptostreptococcales</taxon>
        <taxon>Thermotaleaceae</taxon>
        <taxon>Anaerosolibacter</taxon>
    </lineage>
</organism>
<dbReference type="InterPro" id="IPR001647">
    <property type="entry name" value="HTH_TetR"/>
</dbReference>
<reference evidence="4 5" key="1">
    <citation type="submission" date="2020-08" db="EMBL/GenBank/DDBJ databases">
        <title>Genomic Encyclopedia of Type Strains, Phase IV (KMG-IV): sequencing the most valuable type-strain genomes for metagenomic binning, comparative biology and taxonomic classification.</title>
        <authorList>
            <person name="Goeker M."/>
        </authorList>
    </citation>
    <scope>NUCLEOTIDE SEQUENCE [LARGE SCALE GENOMIC DNA]</scope>
    <source>
        <strain evidence="4 5">DSM 103526</strain>
    </source>
</reference>
<evidence type="ECO:0000256" key="1">
    <source>
        <dbReference type="ARBA" id="ARBA00023125"/>
    </source>
</evidence>
<dbReference type="PANTHER" id="PTHR43479">
    <property type="entry name" value="ACREF/ENVCD OPERON REPRESSOR-RELATED"/>
    <property type="match status" value="1"/>
</dbReference>
<dbReference type="GO" id="GO:0003677">
    <property type="term" value="F:DNA binding"/>
    <property type="evidence" value="ECO:0007669"/>
    <property type="project" value="UniProtKB-UniRule"/>
</dbReference>
<keyword evidence="1 2" id="KW-0238">DNA-binding</keyword>
<dbReference type="SUPFAM" id="SSF48498">
    <property type="entry name" value="Tetracyclin repressor-like, C-terminal domain"/>
    <property type="match status" value="1"/>
</dbReference>
<protein>
    <recommendedName>
        <fullName evidence="3">HTH tetR-type domain-containing protein</fullName>
    </recommendedName>
</protein>
<evidence type="ECO:0000313" key="4">
    <source>
        <dbReference type="EMBL" id="MBB6215862.1"/>
    </source>
</evidence>
<comment type="caution">
    <text evidence="4">The sequence shown here is derived from an EMBL/GenBank/DDBJ whole genome shotgun (WGS) entry which is preliminary data.</text>
</comment>
<name>A0A841KY73_9FIRM</name>
<dbReference type="Pfam" id="PF00440">
    <property type="entry name" value="TetR_N"/>
    <property type="match status" value="1"/>
</dbReference>
<keyword evidence="5" id="KW-1185">Reference proteome</keyword>
<dbReference type="Proteomes" id="UP000579281">
    <property type="component" value="Unassembled WGS sequence"/>
</dbReference>
<dbReference type="EMBL" id="JACHEN010000010">
    <property type="protein sequence ID" value="MBB6215862.1"/>
    <property type="molecule type" value="Genomic_DNA"/>
</dbReference>
<gene>
    <name evidence="4" type="ORF">HNQ80_001953</name>
</gene>
<dbReference type="Gene3D" id="1.10.10.60">
    <property type="entry name" value="Homeodomain-like"/>
    <property type="match status" value="1"/>
</dbReference>
<dbReference type="AlphaFoldDB" id="A0A841KY73"/>
<evidence type="ECO:0000256" key="2">
    <source>
        <dbReference type="PROSITE-ProRule" id="PRU00335"/>
    </source>
</evidence>
<proteinExistence type="predicted"/>
<dbReference type="InterPro" id="IPR036271">
    <property type="entry name" value="Tet_transcr_reg_TetR-rel_C_sf"/>
</dbReference>
<sequence>MDSMEKTKTEKGLNAKKSIYDTAIKLMNSQGYENVSISDICKSAGFSVGNFYYYYKSKVDILVEYVHLHNEELLEYHNSLANHIYIDRIKMLTLYAMEKKDQLGKDFVAKLFAIDFMDKNLLMLSSHVYFKIICELVEKAQENNEITKKLSTKDISDLLINNNYGLLASWLYTETRYSLKEAAEKNLDILLGFLVV</sequence>
<dbReference type="Gene3D" id="1.10.357.10">
    <property type="entry name" value="Tetracycline Repressor, domain 2"/>
    <property type="match status" value="1"/>
</dbReference>
<feature type="DNA-binding region" description="H-T-H motif" evidence="2">
    <location>
        <begin position="36"/>
        <end position="55"/>
    </location>
</feature>
<feature type="domain" description="HTH tetR-type" evidence="3">
    <location>
        <begin position="13"/>
        <end position="73"/>
    </location>
</feature>
<dbReference type="InterPro" id="IPR050624">
    <property type="entry name" value="HTH-type_Tx_Regulator"/>
</dbReference>
<dbReference type="PRINTS" id="PR00455">
    <property type="entry name" value="HTHTETR"/>
</dbReference>
<dbReference type="InterPro" id="IPR009057">
    <property type="entry name" value="Homeodomain-like_sf"/>
</dbReference>
<evidence type="ECO:0000313" key="5">
    <source>
        <dbReference type="Proteomes" id="UP000579281"/>
    </source>
</evidence>
<dbReference type="SUPFAM" id="SSF46689">
    <property type="entry name" value="Homeodomain-like"/>
    <property type="match status" value="1"/>
</dbReference>
<dbReference type="PANTHER" id="PTHR43479:SF11">
    <property type="entry name" value="ACREF_ENVCD OPERON REPRESSOR-RELATED"/>
    <property type="match status" value="1"/>
</dbReference>
<accession>A0A841KY73</accession>
<evidence type="ECO:0000259" key="3">
    <source>
        <dbReference type="PROSITE" id="PS50977"/>
    </source>
</evidence>